<feature type="region of interest" description="Disordered" evidence="1">
    <location>
        <begin position="86"/>
        <end position="120"/>
    </location>
</feature>
<name>A0AA46PUI8_9XANT</name>
<dbReference type="Proteomes" id="UP001164392">
    <property type="component" value="Chromosome"/>
</dbReference>
<dbReference type="AlphaFoldDB" id="A0AA46PUI8"/>
<feature type="compositionally biased region" description="Polar residues" evidence="1">
    <location>
        <begin position="86"/>
        <end position="100"/>
    </location>
</feature>
<sequence>MEQRNGKQTAAWPQQRAYAQGTRHVLDVHPRQGAGQGAGEICRQADSNSAQDASGWYAGCQGGEEDDAGIGSSIHEGTCIGKAGSTVQIQRRGSRRQQTCLGDARRHATGGQRAAAQGHR</sequence>
<reference evidence="2" key="1">
    <citation type="submission" date="2022-06" db="EMBL/GenBank/DDBJ databases">
        <title>Dynamics of rice microbiomes reveals core vertical transmitted seed endophytes.</title>
        <authorList>
            <person name="Liao K."/>
            <person name="Zhang X."/>
        </authorList>
    </citation>
    <scope>NUCLEOTIDE SEQUENCE</scope>
    <source>
        <strain evidence="2">JR3-14</strain>
    </source>
</reference>
<proteinExistence type="predicted"/>
<evidence type="ECO:0000256" key="1">
    <source>
        <dbReference type="SAM" id="MobiDB-lite"/>
    </source>
</evidence>
<gene>
    <name evidence="2" type="ORF">NG824_12275</name>
</gene>
<dbReference type="EMBL" id="CP099534">
    <property type="protein sequence ID" value="UYK87284.1"/>
    <property type="molecule type" value="Genomic_DNA"/>
</dbReference>
<evidence type="ECO:0000313" key="3">
    <source>
        <dbReference type="Proteomes" id="UP001164392"/>
    </source>
</evidence>
<organism evidence="2 3">
    <name type="scientific">Xanthomonas sacchari</name>
    <dbReference type="NCBI Taxonomy" id="56458"/>
    <lineage>
        <taxon>Bacteria</taxon>
        <taxon>Pseudomonadati</taxon>
        <taxon>Pseudomonadota</taxon>
        <taxon>Gammaproteobacteria</taxon>
        <taxon>Lysobacterales</taxon>
        <taxon>Lysobacteraceae</taxon>
        <taxon>Xanthomonas</taxon>
    </lineage>
</organism>
<accession>A0AA46PUI8</accession>
<dbReference type="RefSeq" id="WP_267092400.1">
    <property type="nucleotide sequence ID" value="NZ_CP099534.1"/>
</dbReference>
<protein>
    <submittedName>
        <fullName evidence="2">Uncharacterized protein</fullName>
    </submittedName>
</protein>
<evidence type="ECO:0000313" key="2">
    <source>
        <dbReference type="EMBL" id="UYK87284.1"/>
    </source>
</evidence>